<proteinExistence type="predicted"/>
<keyword evidence="2" id="KW-1185">Reference proteome</keyword>
<reference evidence="1 2" key="1">
    <citation type="submission" date="2015-10" db="EMBL/GenBank/DDBJ databases">
        <title>The world's first case of liver abscess caused by Pannonibacter phragmitetus.</title>
        <authorList>
            <person name="Ming D."/>
            <person name="Wang M."/>
            <person name="Zhou Y."/>
            <person name="Jiang T."/>
            <person name="Hu S."/>
        </authorList>
    </citation>
    <scope>NUCLEOTIDE SEQUENCE [LARGE SCALE GENOMIC DNA]</scope>
    <source>
        <strain evidence="1 2">31801</strain>
    </source>
</reference>
<accession>A0A0U3PQU9</accession>
<evidence type="ECO:0000313" key="2">
    <source>
        <dbReference type="Proteomes" id="UP000064921"/>
    </source>
</evidence>
<evidence type="ECO:0000313" key="1">
    <source>
        <dbReference type="EMBL" id="ALV26468.1"/>
    </source>
</evidence>
<dbReference type="RefSeq" id="WP_058898205.1">
    <property type="nucleotide sequence ID" value="NZ_CP013068.1"/>
</dbReference>
<dbReference type="AlphaFoldDB" id="A0A0U3PQU9"/>
<dbReference type="KEGG" id="pphr:APZ00_04725"/>
<dbReference type="EMBL" id="CP013068">
    <property type="protein sequence ID" value="ALV26468.1"/>
    <property type="molecule type" value="Genomic_DNA"/>
</dbReference>
<sequence>MRYKKSEGLTKSEEILSSICERSFLSLWTYPNLFRKAGKELADLIVVFGDDILIFSDKSIVYPHTDNPKLNWSRWFRAAIKESAEQVWKAEHCIRKNPIQVFLDGKATEPLPLKLPSASDMRFHGICVVSGASERCHELTGRPTLSLNTQTVDDGTAFSVGRITNQRGWVHVFDEYTLSRLLAALSTTKDFIEYLRAKERLLNDGLFQGAECELDILGYYLWHDRKFPEQNGPFQLKPNLWSEVCANAQFRKGLEKNKISFFWDRLIEHLTSHYLNETLEFGNELEMSEWEILVRLMASETRFYRRVLSEQIIQRVDSVRAGKQSKIGTILPSENIAIQYVLLVGSGSTEEDHAAYREDRAKELQLRCFAAKAARPESRYFVGIALDGKKGGGGSEDFCLIDTAGWDEQNMAHAQKIREELSYFLPGKTLETNVKVDEYPED</sequence>
<gene>
    <name evidence="1" type="ORF">APZ00_04725</name>
</gene>
<dbReference type="Proteomes" id="UP000064921">
    <property type="component" value="Chromosome"/>
</dbReference>
<organism evidence="1 2">
    <name type="scientific">Pannonibacter phragmitetus</name>
    <dbReference type="NCBI Taxonomy" id="121719"/>
    <lineage>
        <taxon>Bacteria</taxon>
        <taxon>Pseudomonadati</taxon>
        <taxon>Pseudomonadota</taxon>
        <taxon>Alphaproteobacteria</taxon>
        <taxon>Hyphomicrobiales</taxon>
        <taxon>Stappiaceae</taxon>
        <taxon>Pannonibacter</taxon>
    </lineage>
</organism>
<name>A0A0U3PQU9_9HYPH</name>
<protein>
    <submittedName>
        <fullName evidence="1">Uncharacterized protein</fullName>
    </submittedName>
</protein>